<organism evidence="2 3">
    <name type="scientific">Methanothrix soehngenii</name>
    <name type="common">Methanosaeta concilii</name>
    <dbReference type="NCBI Taxonomy" id="2223"/>
    <lineage>
        <taxon>Archaea</taxon>
        <taxon>Methanobacteriati</taxon>
        <taxon>Methanobacteriota</taxon>
        <taxon>Stenosarchaea group</taxon>
        <taxon>Methanomicrobia</taxon>
        <taxon>Methanotrichales</taxon>
        <taxon>Methanotrichaceae</taxon>
        <taxon>Methanothrix</taxon>
    </lineage>
</organism>
<protein>
    <recommendedName>
        <fullName evidence="1">Apple domain-containing protein</fullName>
    </recommendedName>
</protein>
<sequence>MICTVVQVVSMGWEQKLIALLMIAAALTTTVVAIDQLKGITYWDVAEITNPSGHHEIGDYHQVPWRFESSDANANAGTVEATNLWVGTWNAVGPCTIYCKMTSGYDEWYLTFINPKYFIAYKNDVYLYRFGHLRGVGGTSAAVTPTPVVPSDNGGSNAISLEQNTDRPGMNYKNYATSQDPQICANDCANDPNCRAFTYVKPGVRGPNSPPECWLKNGVPNAVSGDCCVSGVKI</sequence>
<dbReference type="EMBL" id="JAAYUN010000151">
    <property type="protein sequence ID" value="NLJ23187.1"/>
    <property type="molecule type" value="Genomic_DNA"/>
</dbReference>
<feature type="domain" description="Apple" evidence="1">
    <location>
        <begin position="165"/>
        <end position="216"/>
    </location>
</feature>
<proteinExistence type="predicted"/>
<dbReference type="RefSeq" id="WP_273270861.1">
    <property type="nucleotide sequence ID" value="NZ_DAOSQJ010000004.1"/>
</dbReference>
<reference evidence="2 3" key="1">
    <citation type="journal article" date="2020" name="Biotechnol. Biofuels">
        <title>New insights from the biogas microbiome by comprehensive genome-resolved metagenomics of nearly 1600 species originating from multiple anaerobic digesters.</title>
        <authorList>
            <person name="Campanaro S."/>
            <person name="Treu L."/>
            <person name="Rodriguez-R L.M."/>
            <person name="Kovalovszki A."/>
            <person name="Ziels R.M."/>
            <person name="Maus I."/>
            <person name="Zhu X."/>
            <person name="Kougias P.G."/>
            <person name="Basile A."/>
            <person name="Luo G."/>
            <person name="Schluter A."/>
            <person name="Konstantinidis K.T."/>
            <person name="Angelidaki I."/>
        </authorList>
    </citation>
    <scope>NUCLEOTIDE SEQUENCE [LARGE SCALE GENOMIC DNA]</scope>
    <source>
        <strain evidence="2">AS27yjCOA_157</strain>
    </source>
</reference>
<name>A0A7K4AJM7_METSH</name>
<evidence type="ECO:0000313" key="2">
    <source>
        <dbReference type="EMBL" id="NLJ23187.1"/>
    </source>
</evidence>
<dbReference type="InterPro" id="IPR003609">
    <property type="entry name" value="Pan_app"/>
</dbReference>
<gene>
    <name evidence="2" type="ORF">GX426_08775</name>
</gene>
<evidence type="ECO:0000259" key="1">
    <source>
        <dbReference type="Pfam" id="PF14295"/>
    </source>
</evidence>
<comment type="caution">
    <text evidence="2">The sequence shown here is derived from an EMBL/GenBank/DDBJ whole genome shotgun (WGS) entry which is preliminary data.</text>
</comment>
<accession>A0A7K4AJM7</accession>
<dbReference type="AlphaFoldDB" id="A0A7K4AJM7"/>
<evidence type="ECO:0000313" key="3">
    <source>
        <dbReference type="Proteomes" id="UP000544742"/>
    </source>
</evidence>
<dbReference type="Proteomes" id="UP000544742">
    <property type="component" value="Unassembled WGS sequence"/>
</dbReference>
<dbReference type="Gene3D" id="3.50.4.10">
    <property type="entry name" value="Hepatocyte Growth Factor"/>
    <property type="match status" value="1"/>
</dbReference>
<dbReference type="Pfam" id="PF14295">
    <property type="entry name" value="PAN_4"/>
    <property type="match status" value="1"/>
</dbReference>